<organism evidence="1 2">
    <name type="scientific">Malus domestica</name>
    <name type="common">Apple</name>
    <name type="synonym">Pyrus malus</name>
    <dbReference type="NCBI Taxonomy" id="3750"/>
    <lineage>
        <taxon>Eukaryota</taxon>
        <taxon>Viridiplantae</taxon>
        <taxon>Streptophyta</taxon>
        <taxon>Embryophyta</taxon>
        <taxon>Tracheophyta</taxon>
        <taxon>Spermatophyta</taxon>
        <taxon>Magnoliopsida</taxon>
        <taxon>eudicotyledons</taxon>
        <taxon>Gunneridae</taxon>
        <taxon>Pentapetalae</taxon>
        <taxon>rosids</taxon>
        <taxon>fabids</taxon>
        <taxon>Rosales</taxon>
        <taxon>Rosaceae</taxon>
        <taxon>Amygdaloideae</taxon>
        <taxon>Maleae</taxon>
        <taxon>Malus</taxon>
    </lineage>
</organism>
<gene>
    <name evidence="1" type="ORF">DVH24_003446</name>
</gene>
<evidence type="ECO:0000313" key="2">
    <source>
        <dbReference type="Proteomes" id="UP000290289"/>
    </source>
</evidence>
<reference evidence="1 2" key="1">
    <citation type="submission" date="2018-10" db="EMBL/GenBank/DDBJ databases">
        <title>A high-quality apple genome assembly.</title>
        <authorList>
            <person name="Hu J."/>
        </authorList>
    </citation>
    <scope>NUCLEOTIDE SEQUENCE [LARGE SCALE GENOMIC DNA]</scope>
    <source>
        <strain evidence="2">cv. HFTH1</strain>
        <tissue evidence="1">Young leaf</tissue>
    </source>
</reference>
<evidence type="ECO:0000313" key="1">
    <source>
        <dbReference type="EMBL" id="RXH82948.1"/>
    </source>
</evidence>
<proteinExistence type="predicted"/>
<dbReference type="Proteomes" id="UP000290289">
    <property type="component" value="Chromosome 11"/>
</dbReference>
<accession>A0A498IH56</accession>
<comment type="caution">
    <text evidence="1">The sequence shown here is derived from an EMBL/GenBank/DDBJ whole genome shotgun (WGS) entry which is preliminary data.</text>
</comment>
<dbReference type="AlphaFoldDB" id="A0A498IH56"/>
<keyword evidence="2" id="KW-1185">Reference proteome</keyword>
<protein>
    <submittedName>
        <fullName evidence="1">Uncharacterized protein</fullName>
    </submittedName>
</protein>
<name>A0A498IH56_MALDO</name>
<sequence length="65" mass="7439">MLQIYVAVDKLQKDSRNKEHVRLVDLKRHMKALEKVISSFGEPAVEAMPVQTPTRTADLNLRANH</sequence>
<dbReference type="EMBL" id="RDQH01000337">
    <property type="protein sequence ID" value="RXH82948.1"/>
    <property type="molecule type" value="Genomic_DNA"/>
</dbReference>